<evidence type="ECO:0000256" key="2">
    <source>
        <dbReference type="ARBA" id="ARBA00022676"/>
    </source>
</evidence>
<keyword evidence="8" id="KW-1185">Reference proteome</keyword>
<dbReference type="GO" id="GO:0016740">
    <property type="term" value="F:transferase activity"/>
    <property type="evidence" value="ECO:0007669"/>
    <property type="project" value="UniProtKB-KW"/>
</dbReference>
<accession>A0ABP2DAI3</accession>
<keyword evidence="3 7" id="KW-0808">Transferase</keyword>
<keyword evidence="5" id="KW-0472">Membrane</keyword>
<keyword evidence="5" id="KW-0812">Transmembrane</keyword>
<dbReference type="Gene3D" id="3.90.550.10">
    <property type="entry name" value="Spore Coat Polysaccharide Biosynthesis Protein SpsA, Chain A"/>
    <property type="match status" value="1"/>
</dbReference>
<dbReference type="Pfam" id="PF13641">
    <property type="entry name" value="Glyco_tranf_2_3"/>
    <property type="match status" value="1"/>
</dbReference>
<evidence type="ECO:0000313" key="8">
    <source>
        <dbReference type="Proteomes" id="UP000003257"/>
    </source>
</evidence>
<feature type="transmembrane region" description="Helical" evidence="5">
    <location>
        <begin position="552"/>
        <end position="574"/>
    </location>
</feature>
<feature type="transmembrane region" description="Helical" evidence="5">
    <location>
        <begin position="581"/>
        <end position="604"/>
    </location>
</feature>
<sequence>MSNLRLKLSAPRIAAAPAHRMRLGQHLVAAGIIGPDDLLHGLALQRRIDAPLGEILAAEGLVSPDDVVKALARQYGVQPVDLTRSPSDPRLSRQIPVALCLQFGAVPWLELGDRLLVATGRPGDFAQFCTALGERGEALILVIADPQQVLTQIGRLYVTELAHQAATRVPAAESCRNWGAQQGKRRYSTIGLLGTIVALLVLFPSAVLSLMLIWATLTLLMTSGLKGAALWASLAFARSSPIPSKPEDLAGFRLPRVSILVPLLHEKEIAQELIARLSRLTYPKSLLEVVLVLEESDHITRRTIARTQLPGWINVIEVPNAGALKTKPRALNYALDFCRGNIIGVWDAEDAPEPDQIEQVVTRFQNAPENVACLQGVLDFYNSRSNWMARCFAIEYATWWRVILPGIARLGLVVPLGGTTLFFRRDILQNLGAWDAHNVTEDADLGLRLARHGYVTELLPTTTYEEANCRPWLWVRQRSRWLKGYLVTWSVHMRRPRALLKDLGLLRFLGVQAIFLATFSQFALAPLLWSLWLSFFGLYHPVTDWLGPPMMTAIFTLFILSELLNLGVSCLAVSKRGHRHLLPWVITLPLYFALGAVAAAKALYELHRRPHFWDKTAHGQTLPHTDARAKTPPKTLPRAGPLPASAGS</sequence>
<dbReference type="InterPro" id="IPR037257">
    <property type="entry name" value="T2SS_E_N_sf"/>
</dbReference>
<organism evidence="7 8">
    <name type="scientific">Sulfitobacter indolifex HEL-45</name>
    <dbReference type="NCBI Taxonomy" id="391624"/>
    <lineage>
        <taxon>Bacteria</taxon>
        <taxon>Pseudomonadati</taxon>
        <taxon>Pseudomonadota</taxon>
        <taxon>Alphaproteobacteria</taxon>
        <taxon>Rhodobacterales</taxon>
        <taxon>Roseobacteraceae</taxon>
        <taxon>Sulfitobacter</taxon>
    </lineage>
</organism>
<feature type="region of interest" description="Disordered" evidence="4">
    <location>
        <begin position="617"/>
        <end position="648"/>
    </location>
</feature>
<reference evidence="7 8" key="1">
    <citation type="submission" date="2007-11" db="EMBL/GenBank/DDBJ databases">
        <authorList>
            <person name="Wagner-Dobler I."/>
            <person name="Ferriera S."/>
            <person name="Johnson J."/>
            <person name="Kravitz S."/>
            <person name="Beeson K."/>
            <person name="Sutton G."/>
            <person name="Rogers Y.-H."/>
            <person name="Friedman R."/>
            <person name="Frazier M."/>
            <person name="Venter J.C."/>
        </authorList>
    </citation>
    <scope>NUCLEOTIDE SEQUENCE [LARGE SCALE GENOMIC DNA]</scope>
    <source>
        <strain evidence="7 8">HEL-45</strain>
    </source>
</reference>
<keyword evidence="5" id="KW-1133">Transmembrane helix</keyword>
<gene>
    <name evidence="7" type="ORF">OIHEL45_10988</name>
</gene>
<evidence type="ECO:0000256" key="1">
    <source>
        <dbReference type="ARBA" id="ARBA00006739"/>
    </source>
</evidence>
<comment type="similarity">
    <text evidence="1">Belongs to the glycosyltransferase 2 family.</text>
</comment>
<dbReference type="InterPro" id="IPR007831">
    <property type="entry name" value="T2SS_GspE_N"/>
</dbReference>
<dbReference type="Proteomes" id="UP000003257">
    <property type="component" value="Unassembled WGS sequence"/>
</dbReference>
<dbReference type="SUPFAM" id="SSF160246">
    <property type="entry name" value="EspE N-terminal domain-like"/>
    <property type="match status" value="1"/>
</dbReference>
<dbReference type="Pfam" id="PF05157">
    <property type="entry name" value="MshEN"/>
    <property type="match status" value="1"/>
</dbReference>
<feature type="transmembrane region" description="Helical" evidence="5">
    <location>
        <begin position="219"/>
        <end position="237"/>
    </location>
</feature>
<evidence type="ECO:0000313" key="7">
    <source>
        <dbReference type="EMBL" id="EDQ05263.1"/>
    </source>
</evidence>
<protein>
    <submittedName>
        <fullName evidence="7">Glycosyl transferase, putative</fullName>
    </submittedName>
</protein>
<evidence type="ECO:0000256" key="4">
    <source>
        <dbReference type="SAM" id="MobiDB-lite"/>
    </source>
</evidence>
<feature type="domain" description="Type II secretion system protein GspE N-terminal" evidence="6">
    <location>
        <begin position="75"/>
        <end position="162"/>
    </location>
</feature>
<dbReference type="InterPro" id="IPR029044">
    <property type="entry name" value="Nucleotide-diphossugar_trans"/>
</dbReference>
<name>A0ABP2DAI3_9RHOB</name>
<comment type="caution">
    <text evidence="7">The sequence shown here is derived from an EMBL/GenBank/DDBJ whole genome shotgun (WGS) entry which is preliminary data.</text>
</comment>
<evidence type="ECO:0000259" key="6">
    <source>
        <dbReference type="Pfam" id="PF05157"/>
    </source>
</evidence>
<dbReference type="RefSeq" id="WP_007119401.1">
    <property type="nucleotide sequence ID" value="NZ_ABID01000002.1"/>
</dbReference>
<feature type="transmembrane region" description="Helical" evidence="5">
    <location>
        <begin position="504"/>
        <end position="532"/>
    </location>
</feature>
<dbReference type="PANTHER" id="PTHR43630:SF1">
    <property type="entry name" value="POLY-BETA-1,6-N-ACETYL-D-GLUCOSAMINE SYNTHASE"/>
    <property type="match status" value="1"/>
</dbReference>
<feature type="transmembrane region" description="Helical" evidence="5">
    <location>
        <begin position="190"/>
        <end position="213"/>
    </location>
</feature>
<evidence type="ECO:0000256" key="3">
    <source>
        <dbReference type="ARBA" id="ARBA00022679"/>
    </source>
</evidence>
<dbReference type="SUPFAM" id="SSF53448">
    <property type="entry name" value="Nucleotide-diphospho-sugar transferases"/>
    <property type="match status" value="1"/>
</dbReference>
<evidence type="ECO:0000256" key="5">
    <source>
        <dbReference type="SAM" id="Phobius"/>
    </source>
</evidence>
<dbReference type="EMBL" id="ABID01000002">
    <property type="protein sequence ID" value="EDQ05263.1"/>
    <property type="molecule type" value="Genomic_DNA"/>
</dbReference>
<proteinExistence type="inferred from homology"/>
<dbReference type="PANTHER" id="PTHR43630">
    <property type="entry name" value="POLY-BETA-1,6-N-ACETYL-D-GLUCOSAMINE SYNTHASE"/>
    <property type="match status" value="1"/>
</dbReference>
<keyword evidence="2" id="KW-0328">Glycosyltransferase</keyword>